<dbReference type="AlphaFoldDB" id="V4PDU4"/>
<evidence type="ECO:0000313" key="3">
    <source>
        <dbReference type="Proteomes" id="UP000017837"/>
    </source>
</evidence>
<feature type="transmembrane region" description="Helical" evidence="1">
    <location>
        <begin position="12"/>
        <end position="31"/>
    </location>
</feature>
<dbReference type="PATRIC" id="fig|1121022.4.peg.3945"/>
<evidence type="ECO:0000256" key="1">
    <source>
        <dbReference type="SAM" id="Phobius"/>
    </source>
</evidence>
<sequence length="135" mass="14930">MENIKQHRLVKTLIGLIVGVFITTLFGAYFITRSEPEFKSYYLDAVMLGSVLISLFALPIGLLIHSILYANKWREAAPYALCGMLSGVSYGAIDSYKTSIADNIYDLGAYGLWAAAIALIAWLIRRPDKDAKPLP</sequence>
<feature type="transmembrane region" description="Helical" evidence="1">
    <location>
        <begin position="43"/>
        <end position="64"/>
    </location>
</feature>
<name>V4PDU4_9CAUL</name>
<reference evidence="2 3" key="1">
    <citation type="journal article" date="2014" name="Nature">
        <title>Sequential evolution of bacterial morphology by co-option of a developmental regulator.</title>
        <authorList>
            <person name="Jiang C."/>
            <person name="Brown P.J."/>
            <person name="Ducret A."/>
            <person name="Brun Y.V."/>
        </authorList>
    </citation>
    <scope>NUCLEOTIDE SEQUENCE [LARGE SCALE GENOMIC DNA]</scope>
    <source>
        <strain evidence="2 3">DSM 16100</strain>
    </source>
</reference>
<feature type="transmembrane region" description="Helical" evidence="1">
    <location>
        <begin position="105"/>
        <end position="124"/>
    </location>
</feature>
<proteinExistence type="predicted"/>
<organism evidence="2 3">
    <name type="scientific">Asticcacaulis benevestitus DSM 16100 = ATCC BAA-896</name>
    <dbReference type="NCBI Taxonomy" id="1121022"/>
    <lineage>
        <taxon>Bacteria</taxon>
        <taxon>Pseudomonadati</taxon>
        <taxon>Pseudomonadota</taxon>
        <taxon>Alphaproteobacteria</taxon>
        <taxon>Caulobacterales</taxon>
        <taxon>Caulobacteraceae</taxon>
        <taxon>Asticcacaulis</taxon>
    </lineage>
</organism>
<dbReference type="Proteomes" id="UP000017837">
    <property type="component" value="Unassembled WGS sequence"/>
</dbReference>
<keyword evidence="1" id="KW-1133">Transmembrane helix</keyword>
<keyword evidence="3" id="KW-1185">Reference proteome</keyword>
<feature type="transmembrane region" description="Helical" evidence="1">
    <location>
        <begin position="76"/>
        <end position="93"/>
    </location>
</feature>
<comment type="caution">
    <text evidence="2">The sequence shown here is derived from an EMBL/GenBank/DDBJ whole genome shotgun (WGS) entry which is preliminary data.</text>
</comment>
<keyword evidence="1" id="KW-0812">Transmembrane</keyword>
<evidence type="ECO:0000313" key="2">
    <source>
        <dbReference type="EMBL" id="ESQ85319.1"/>
    </source>
</evidence>
<accession>V4PDU4</accession>
<dbReference type="EMBL" id="AWGB01000061">
    <property type="protein sequence ID" value="ESQ85319.1"/>
    <property type="molecule type" value="Genomic_DNA"/>
</dbReference>
<protein>
    <submittedName>
        <fullName evidence="2">Uncharacterized protein</fullName>
    </submittedName>
</protein>
<gene>
    <name evidence="2" type="ORF">ABENE_19250</name>
</gene>
<dbReference type="STRING" id="1121022.GCA_000376105_00979"/>
<keyword evidence="1" id="KW-0472">Membrane</keyword>
<dbReference type="RefSeq" id="WP_018080647.1">
    <property type="nucleotide sequence ID" value="NZ_AQWM01000002.1"/>
</dbReference>